<reference evidence="2" key="1">
    <citation type="journal article" date="2021" name="Nat. Commun.">
        <title>Genetic determinants of endophytism in the Arabidopsis root mycobiome.</title>
        <authorList>
            <person name="Mesny F."/>
            <person name="Miyauchi S."/>
            <person name="Thiergart T."/>
            <person name="Pickel B."/>
            <person name="Atanasova L."/>
            <person name="Karlsson M."/>
            <person name="Huettel B."/>
            <person name="Barry K.W."/>
            <person name="Haridas S."/>
            <person name="Chen C."/>
            <person name="Bauer D."/>
            <person name="Andreopoulos W."/>
            <person name="Pangilinan J."/>
            <person name="LaButti K."/>
            <person name="Riley R."/>
            <person name="Lipzen A."/>
            <person name="Clum A."/>
            <person name="Drula E."/>
            <person name="Henrissat B."/>
            <person name="Kohler A."/>
            <person name="Grigoriev I.V."/>
            <person name="Martin F.M."/>
            <person name="Hacquard S."/>
        </authorList>
    </citation>
    <scope>NUCLEOTIDE SEQUENCE</scope>
    <source>
        <strain evidence="2">MPI-SDFR-AT-0073</strain>
    </source>
</reference>
<dbReference type="RefSeq" id="XP_045952232.1">
    <property type="nucleotide sequence ID" value="XM_046108432.1"/>
</dbReference>
<feature type="region of interest" description="Disordered" evidence="1">
    <location>
        <begin position="63"/>
        <end position="94"/>
    </location>
</feature>
<protein>
    <submittedName>
        <fullName evidence="2">Uncharacterized protein</fullName>
    </submittedName>
</protein>
<dbReference type="AlphaFoldDB" id="A0A9P8RK18"/>
<organism evidence="2 3">
    <name type="scientific">Truncatella angustata</name>
    <dbReference type="NCBI Taxonomy" id="152316"/>
    <lineage>
        <taxon>Eukaryota</taxon>
        <taxon>Fungi</taxon>
        <taxon>Dikarya</taxon>
        <taxon>Ascomycota</taxon>
        <taxon>Pezizomycotina</taxon>
        <taxon>Sordariomycetes</taxon>
        <taxon>Xylariomycetidae</taxon>
        <taxon>Amphisphaeriales</taxon>
        <taxon>Sporocadaceae</taxon>
        <taxon>Truncatella</taxon>
    </lineage>
</organism>
<evidence type="ECO:0000313" key="2">
    <source>
        <dbReference type="EMBL" id="KAH6645718.1"/>
    </source>
</evidence>
<gene>
    <name evidence="2" type="ORF">BKA67DRAFT_664735</name>
</gene>
<accession>A0A9P8RK18</accession>
<evidence type="ECO:0000313" key="3">
    <source>
        <dbReference type="Proteomes" id="UP000758603"/>
    </source>
</evidence>
<feature type="compositionally biased region" description="Basic and acidic residues" evidence="1">
    <location>
        <begin position="1"/>
        <end position="12"/>
    </location>
</feature>
<comment type="caution">
    <text evidence="2">The sequence shown here is derived from an EMBL/GenBank/DDBJ whole genome shotgun (WGS) entry which is preliminary data.</text>
</comment>
<proteinExistence type="predicted"/>
<dbReference type="GeneID" id="70137323"/>
<dbReference type="EMBL" id="JAGPXC010000011">
    <property type="protein sequence ID" value="KAH6645718.1"/>
    <property type="molecule type" value="Genomic_DNA"/>
</dbReference>
<evidence type="ECO:0000256" key="1">
    <source>
        <dbReference type="SAM" id="MobiDB-lite"/>
    </source>
</evidence>
<keyword evidence="3" id="KW-1185">Reference proteome</keyword>
<name>A0A9P8RK18_9PEZI</name>
<dbReference type="Proteomes" id="UP000758603">
    <property type="component" value="Unassembled WGS sequence"/>
</dbReference>
<sequence>MDICDPRRDSRTPHSSGRQHVSKKSGRLDSTPSAWVMFGREGANDNKPRLAIVRLVSLRHPGIRKNKRQRESEEVSQTSWMTGSPRPFEGASSTGLLPGWTSVYQEDEALSCRSGHRSIRDGSPAGLDIGLSGMKLFPAGLDIGLSGVGHLPGWTSVYQGSDTYRLSASYQVDDKREEGKKEKKTS</sequence>
<feature type="region of interest" description="Disordered" evidence="1">
    <location>
        <begin position="1"/>
        <end position="31"/>
    </location>
</feature>